<accession>A0AC61Y5D9</accession>
<dbReference type="Proteomes" id="UP000356253">
    <property type="component" value="Unassembled WGS sequence"/>
</dbReference>
<dbReference type="EMBL" id="CABVMM010000002">
    <property type="protein sequence ID" value="VVU99528.1"/>
    <property type="molecule type" value="Genomic_DNA"/>
</dbReference>
<evidence type="ECO:0000313" key="1">
    <source>
        <dbReference type="EMBL" id="VVU99528.1"/>
    </source>
</evidence>
<keyword evidence="2" id="KW-1185">Reference proteome</keyword>
<proteinExistence type="predicted"/>
<reference evidence="1" key="1">
    <citation type="submission" date="2019-09" db="EMBL/GenBank/DDBJ databases">
        <authorList>
            <person name="Rodrigo-Torres L."/>
            <person name="Arahal R. D."/>
            <person name="Lucena T."/>
        </authorList>
    </citation>
    <scope>NUCLEOTIDE SEQUENCE</scope>
    <source>
        <strain evidence="1">ISS653</strain>
    </source>
</reference>
<name>A0AC61Y5D9_9FLAO</name>
<comment type="caution">
    <text evidence="1">The sequence shown here is derived from an EMBL/GenBank/DDBJ whole genome shotgun (WGS) entry which is preliminary data.</text>
</comment>
<sequence length="232" mass="25524">MAEEYPGWSPYNYTLQNPVKFVDPTGMVVESPETTIVRDLGDGKYEVTDWIDDGKTDVVLEDGTKVGESLTTHSFVDEKNNPAKGAIIDTKSKEGQNFIDDEIIKDDPSVLEYGFKAYKVGRPLDFKSRGLDESDKRLSIHAARGSMTSDGKMASARDFGNMAAGIVSSRAGIGWSLSEGAFNLLQGGQEPPVSAKAQKIGWDMGMKMYQNELKSSIPTLNNSWDMDHIKNK</sequence>
<protein>
    <submittedName>
        <fullName evidence="1">Uncharacterized protein</fullName>
    </submittedName>
</protein>
<evidence type="ECO:0000313" key="2">
    <source>
        <dbReference type="Proteomes" id="UP000356253"/>
    </source>
</evidence>
<gene>
    <name evidence="1" type="ORF">FVB9532_00782</name>
</gene>
<organism evidence="1 2">
    <name type="scientific">Mesonia oceanica</name>
    <dbReference type="NCBI Taxonomy" id="2687242"/>
    <lineage>
        <taxon>Bacteria</taxon>
        <taxon>Pseudomonadati</taxon>
        <taxon>Bacteroidota</taxon>
        <taxon>Flavobacteriia</taxon>
        <taxon>Flavobacteriales</taxon>
        <taxon>Flavobacteriaceae</taxon>
        <taxon>Mesonia</taxon>
    </lineage>
</organism>